<evidence type="ECO:0000259" key="6">
    <source>
        <dbReference type="PROSITE" id="PS50014"/>
    </source>
</evidence>
<name>A0A9D3SWM6_MEGAT</name>
<dbReference type="GO" id="GO:0005634">
    <property type="term" value="C:nucleus"/>
    <property type="evidence" value="ECO:0007669"/>
    <property type="project" value="UniProtKB-SubCell"/>
</dbReference>
<dbReference type="AlphaFoldDB" id="A0A9D3SWM6"/>
<dbReference type="Pfam" id="PF00439">
    <property type="entry name" value="Bromodomain"/>
    <property type="match status" value="1"/>
</dbReference>
<sequence length="127" mass="13984">MPEYYEVIKKLMDLPIVKRKLESKYSAGCSSLEESVTDVLLIFRNCAKFSQADTEIEAAGKNLEKYFEEQLRGLCPDRTFPEVKAEGAGPVTPPTADEDSPTAKRPRRALESQVTCSPAPTGEDAGK</sequence>
<dbReference type="PANTHER" id="PTHR45915:SF6">
    <property type="entry name" value="E3 UBIQUITIN-PROTEIN LIGASE TRIM33"/>
    <property type="match status" value="1"/>
</dbReference>
<evidence type="ECO:0000256" key="3">
    <source>
        <dbReference type="ARBA" id="ARBA00023242"/>
    </source>
</evidence>
<dbReference type="SUPFAM" id="SSF47370">
    <property type="entry name" value="Bromodomain"/>
    <property type="match status" value="1"/>
</dbReference>
<dbReference type="Proteomes" id="UP001046870">
    <property type="component" value="Chromosome 23"/>
</dbReference>
<gene>
    <name evidence="7" type="ORF">MATL_G00245530</name>
</gene>
<keyword evidence="8" id="KW-1185">Reference proteome</keyword>
<feature type="domain" description="Bromo" evidence="6">
    <location>
        <begin position="1"/>
        <end position="57"/>
    </location>
</feature>
<dbReference type="OrthoDB" id="1870062at2759"/>
<comment type="subcellular location">
    <subcellularLocation>
        <location evidence="1">Nucleus</location>
    </subcellularLocation>
</comment>
<dbReference type="SMART" id="SM00297">
    <property type="entry name" value="BROMO"/>
    <property type="match status" value="1"/>
</dbReference>
<evidence type="ECO:0000256" key="2">
    <source>
        <dbReference type="ARBA" id="ARBA00023117"/>
    </source>
</evidence>
<dbReference type="PROSITE" id="PS50014">
    <property type="entry name" value="BROMODOMAIN_2"/>
    <property type="match status" value="1"/>
</dbReference>
<reference evidence="7" key="1">
    <citation type="submission" date="2021-01" db="EMBL/GenBank/DDBJ databases">
        <authorList>
            <person name="Zahm M."/>
            <person name="Roques C."/>
            <person name="Cabau C."/>
            <person name="Klopp C."/>
            <person name="Donnadieu C."/>
            <person name="Jouanno E."/>
            <person name="Lampietro C."/>
            <person name="Louis A."/>
            <person name="Herpin A."/>
            <person name="Echchiki A."/>
            <person name="Berthelot C."/>
            <person name="Parey E."/>
            <person name="Roest-Crollius H."/>
            <person name="Braasch I."/>
            <person name="Postlethwait J."/>
            <person name="Bobe J."/>
            <person name="Montfort J."/>
            <person name="Bouchez O."/>
            <person name="Begum T."/>
            <person name="Mejri S."/>
            <person name="Adams A."/>
            <person name="Chen W.-J."/>
            <person name="Guiguen Y."/>
        </authorList>
    </citation>
    <scope>NUCLEOTIDE SEQUENCE</scope>
    <source>
        <strain evidence="7">YG-15Mar2019-1</strain>
        <tissue evidence="7">Brain</tissue>
    </source>
</reference>
<organism evidence="7 8">
    <name type="scientific">Megalops atlanticus</name>
    <name type="common">Tarpon</name>
    <name type="synonym">Clupea gigantea</name>
    <dbReference type="NCBI Taxonomy" id="7932"/>
    <lineage>
        <taxon>Eukaryota</taxon>
        <taxon>Metazoa</taxon>
        <taxon>Chordata</taxon>
        <taxon>Craniata</taxon>
        <taxon>Vertebrata</taxon>
        <taxon>Euteleostomi</taxon>
        <taxon>Actinopterygii</taxon>
        <taxon>Neopterygii</taxon>
        <taxon>Teleostei</taxon>
        <taxon>Elopiformes</taxon>
        <taxon>Megalopidae</taxon>
        <taxon>Megalops</taxon>
    </lineage>
</organism>
<keyword evidence="3" id="KW-0539">Nucleus</keyword>
<dbReference type="InterPro" id="IPR001487">
    <property type="entry name" value="Bromodomain"/>
</dbReference>
<proteinExistence type="predicted"/>
<evidence type="ECO:0000256" key="4">
    <source>
        <dbReference type="PROSITE-ProRule" id="PRU00035"/>
    </source>
</evidence>
<evidence type="ECO:0000313" key="7">
    <source>
        <dbReference type="EMBL" id="KAG7455869.1"/>
    </source>
</evidence>
<dbReference type="Gene3D" id="1.20.920.10">
    <property type="entry name" value="Bromodomain-like"/>
    <property type="match status" value="1"/>
</dbReference>
<evidence type="ECO:0000256" key="1">
    <source>
        <dbReference type="ARBA" id="ARBA00004123"/>
    </source>
</evidence>
<dbReference type="PRINTS" id="PR00503">
    <property type="entry name" value="BROMODOMAIN"/>
</dbReference>
<protein>
    <recommendedName>
        <fullName evidence="6">Bromo domain-containing protein</fullName>
    </recommendedName>
</protein>
<dbReference type="EMBL" id="JAFDVH010000023">
    <property type="protein sequence ID" value="KAG7455869.1"/>
    <property type="molecule type" value="Genomic_DNA"/>
</dbReference>
<accession>A0A9D3SWM6</accession>
<evidence type="ECO:0000313" key="8">
    <source>
        <dbReference type="Proteomes" id="UP001046870"/>
    </source>
</evidence>
<dbReference type="PANTHER" id="PTHR45915">
    <property type="entry name" value="TRANSCRIPTION INTERMEDIARY FACTOR"/>
    <property type="match status" value="1"/>
</dbReference>
<feature type="region of interest" description="Disordered" evidence="5">
    <location>
        <begin position="78"/>
        <end position="127"/>
    </location>
</feature>
<evidence type="ECO:0000256" key="5">
    <source>
        <dbReference type="SAM" id="MobiDB-lite"/>
    </source>
</evidence>
<comment type="caution">
    <text evidence="7">The sequence shown here is derived from an EMBL/GenBank/DDBJ whole genome shotgun (WGS) entry which is preliminary data.</text>
</comment>
<dbReference type="InterPro" id="IPR036427">
    <property type="entry name" value="Bromodomain-like_sf"/>
</dbReference>
<keyword evidence="2 4" id="KW-0103">Bromodomain</keyword>
<dbReference type="GO" id="GO:0000785">
    <property type="term" value="C:chromatin"/>
    <property type="evidence" value="ECO:0007669"/>
    <property type="project" value="TreeGrafter"/>
</dbReference>